<evidence type="ECO:0000313" key="1">
    <source>
        <dbReference type="EMBL" id="MFD2831252.1"/>
    </source>
</evidence>
<dbReference type="RefSeq" id="WP_377775285.1">
    <property type="nucleotide sequence ID" value="NZ_JBHUOQ010000004.1"/>
</dbReference>
<dbReference type="NCBIfam" id="TIGR00654">
    <property type="entry name" value="PhzF_family"/>
    <property type="match status" value="1"/>
</dbReference>
<organism evidence="1 2">
    <name type="scientific">Corticicoccus populi</name>
    <dbReference type="NCBI Taxonomy" id="1812821"/>
    <lineage>
        <taxon>Bacteria</taxon>
        <taxon>Bacillati</taxon>
        <taxon>Bacillota</taxon>
        <taxon>Bacilli</taxon>
        <taxon>Bacillales</taxon>
        <taxon>Staphylococcaceae</taxon>
        <taxon>Corticicoccus</taxon>
    </lineage>
</organism>
<reference evidence="2" key="1">
    <citation type="journal article" date="2019" name="Int. J. Syst. Evol. Microbiol.">
        <title>The Global Catalogue of Microorganisms (GCM) 10K type strain sequencing project: providing services to taxonomists for standard genome sequencing and annotation.</title>
        <authorList>
            <consortium name="The Broad Institute Genomics Platform"/>
            <consortium name="The Broad Institute Genome Sequencing Center for Infectious Disease"/>
            <person name="Wu L."/>
            <person name="Ma J."/>
        </authorList>
    </citation>
    <scope>NUCLEOTIDE SEQUENCE [LARGE SCALE GENOMIC DNA]</scope>
    <source>
        <strain evidence="2">KCTC 33575</strain>
    </source>
</reference>
<dbReference type="SUPFAM" id="SSF54506">
    <property type="entry name" value="Diaminopimelate epimerase-like"/>
    <property type="match status" value="1"/>
</dbReference>
<accession>A0ABW5WXM6</accession>
<sequence>MTSPLPFQQVDVFTAVPFTGNPVAVVLEADGLSASEMQRIAHWTNLSETTFVCTPDHPDADYKLRIFTPNSELPFAGHPTLGSAHAVLQHGIKPKTPGRLVQECRIGLVDIRIDHDEIFFTLPEAEIKEVDPQMMLSLMDALDINADDVKYSRVVDIGAVWVTLQLPSDEIVGKLIPDMQKLSSIIPDGITGVTVFGETDPNSRTQFEVRSFAPNEGVPEDPVCGSGNGCVANMVKLFNLINEDRYTASQGSRVKRDGYIEVRFKEDGRIELGGHTVTCVDGTLNS</sequence>
<name>A0ABW5WXM6_9STAP</name>
<dbReference type="PANTHER" id="PTHR13774">
    <property type="entry name" value="PHENAZINE BIOSYNTHESIS PROTEIN"/>
    <property type="match status" value="1"/>
</dbReference>
<proteinExistence type="predicted"/>
<dbReference type="EMBL" id="JBHUOQ010000004">
    <property type="protein sequence ID" value="MFD2831252.1"/>
    <property type="molecule type" value="Genomic_DNA"/>
</dbReference>
<dbReference type="Pfam" id="PF02567">
    <property type="entry name" value="PhzC-PhzF"/>
    <property type="match status" value="1"/>
</dbReference>
<dbReference type="Gene3D" id="3.10.310.10">
    <property type="entry name" value="Diaminopimelate Epimerase, Chain A, domain 1"/>
    <property type="match status" value="2"/>
</dbReference>
<keyword evidence="2" id="KW-1185">Reference proteome</keyword>
<gene>
    <name evidence="1" type="ORF">ACFSX4_12325</name>
</gene>
<dbReference type="PIRSF" id="PIRSF016184">
    <property type="entry name" value="PhzC_PhzF"/>
    <property type="match status" value="1"/>
</dbReference>
<protein>
    <submittedName>
        <fullName evidence="1">PhzF family phenazine biosynthesis protein</fullName>
    </submittedName>
</protein>
<dbReference type="InterPro" id="IPR003719">
    <property type="entry name" value="Phenazine_PhzF-like"/>
</dbReference>
<evidence type="ECO:0000313" key="2">
    <source>
        <dbReference type="Proteomes" id="UP001597519"/>
    </source>
</evidence>
<dbReference type="Proteomes" id="UP001597519">
    <property type="component" value="Unassembled WGS sequence"/>
</dbReference>
<comment type="caution">
    <text evidence="1">The sequence shown here is derived from an EMBL/GenBank/DDBJ whole genome shotgun (WGS) entry which is preliminary data.</text>
</comment>
<dbReference type="PANTHER" id="PTHR13774:SF32">
    <property type="entry name" value="ANTISENSE-ENHANCING SEQUENCE 1"/>
    <property type="match status" value="1"/>
</dbReference>